<dbReference type="InterPro" id="IPR017871">
    <property type="entry name" value="ABC_transporter-like_CS"/>
</dbReference>
<feature type="transmembrane region" description="Helical" evidence="11">
    <location>
        <begin position="1175"/>
        <end position="1193"/>
    </location>
</feature>
<evidence type="ECO:0000256" key="6">
    <source>
        <dbReference type="ARBA" id="ARBA00022741"/>
    </source>
</evidence>
<evidence type="ECO:0000256" key="4">
    <source>
        <dbReference type="ARBA" id="ARBA00022692"/>
    </source>
</evidence>
<dbReference type="PROSITE" id="PS50893">
    <property type="entry name" value="ABC_TRANSPORTER_2"/>
    <property type="match status" value="2"/>
</dbReference>
<dbReference type="Proteomes" id="UP001175271">
    <property type="component" value="Unassembled WGS sequence"/>
</dbReference>
<dbReference type="SUPFAM" id="SSF90123">
    <property type="entry name" value="ABC transporter transmembrane region"/>
    <property type="match status" value="2"/>
</dbReference>
<dbReference type="Gene3D" id="3.40.50.300">
    <property type="entry name" value="P-loop containing nucleotide triphosphate hydrolases"/>
    <property type="match status" value="2"/>
</dbReference>
<feature type="domain" description="ABC transporter" evidence="12">
    <location>
        <begin position="590"/>
        <end position="826"/>
    </location>
</feature>
<name>A0AA39HA24_9BILA</name>
<evidence type="ECO:0000256" key="5">
    <source>
        <dbReference type="ARBA" id="ARBA00022737"/>
    </source>
</evidence>
<feature type="transmembrane region" description="Helical" evidence="11">
    <location>
        <begin position="76"/>
        <end position="95"/>
    </location>
</feature>
<dbReference type="Pfam" id="PF00664">
    <property type="entry name" value="ABC_membrane"/>
    <property type="match status" value="2"/>
</dbReference>
<keyword evidence="5" id="KW-0677">Repeat</keyword>
<keyword evidence="3" id="KW-0813">Transport</keyword>
<feature type="transmembrane region" description="Helical" evidence="11">
    <location>
        <begin position="251"/>
        <end position="275"/>
    </location>
</feature>
<evidence type="ECO:0000259" key="13">
    <source>
        <dbReference type="PROSITE" id="PS50929"/>
    </source>
</evidence>
<dbReference type="PROSITE" id="PS50929">
    <property type="entry name" value="ABC_TM1F"/>
    <property type="match status" value="2"/>
</dbReference>
<keyword evidence="6" id="KW-0547">Nucleotide-binding</keyword>
<evidence type="ECO:0000256" key="8">
    <source>
        <dbReference type="ARBA" id="ARBA00022989"/>
    </source>
</evidence>
<dbReference type="GO" id="GO:0090374">
    <property type="term" value="P:oligopeptide export from mitochondrion"/>
    <property type="evidence" value="ECO:0007669"/>
    <property type="project" value="TreeGrafter"/>
</dbReference>
<feature type="transmembrane region" description="Helical" evidence="11">
    <location>
        <begin position="952"/>
        <end position="977"/>
    </location>
</feature>
<proteinExistence type="inferred from homology"/>
<comment type="caution">
    <text evidence="14">The sequence shown here is derived from an EMBL/GenBank/DDBJ whole genome shotgun (WGS) entry which is preliminary data.</text>
</comment>
<dbReference type="PANTHER" id="PTHR43394:SF27">
    <property type="entry name" value="ATP-DEPENDENT TRANSLOCASE ABCB1-LIKE"/>
    <property type="match status" value="1"/>
</dbReference>
<dbReference type="GO" id="GO:0005524">
    <property type="term" value="F:ATP binding"/>
    <property type="evidence" value="ECO:0007669"/>
    <property type="project" value="UniProtKB-KW"/>
</dbReference>
<feature type="transmembrane region" description="Helical" evidence="11">
    <location>
        <begin position="526"/>
        <end position="544"/>
    </location>
</feature>
<dbReference type="GO" id="GO:0016887">
    <property type="term" value="F:ATP hydrolysis activity"/>
    <property type="evidence" value="ECO:0007669"/>
    <property type="project" value="InterPro"/>
</dbReference>
<dbReference type="CDD" id="cd18577">
    <property type="entry name" value="ABC_6TM_Pgp_ABCB1_D1_like"/>
    <property type="match status" value="1"/>
</dbReference>
<feature type="domain" description="ABC transmembrane type-1" evidence="13">
    <location>
        <begin position="911"/>
        <end position="1198"/>
    </location>
</feature>
<keyword evidence="15" id="KW-1185">Reference proteome</keyword>
<feature type="transmembrane region" description="Helical" evidence="11">
    <location>
        <begin position="168"/>
        <end position="189"/>
    </location>
</feature>
<evidence type="ECO:0000256" key="1">
    <source>
        <dbReference type="ARBA" id="ARBA00004141"/>
    </source>
</evidence>
<comment type="similarity">
    <text evidence="2">Belongs to the ABC transporter superfamily. ABCB family. Multidrug resistance exporter (TC 3.A.1.201) subfamily.</text>
</comment>
<feature type="transmembrane region" description="Helical" evidence="11">
    <location>
        <begin position="195"/>
        <end position="220"/>
    </location>
</feature>
<dbReference type="PROSITE" id="PS00211">
    <property type="entry name" value="ABC_TRANSPORTER_1"/>
    <property type="match status" value="2"/>
</dbReference>
<feature type="transmembrane region" description="Helical" evidence="11">
    <location>
        <begin position="38"/>
        <end position="56"/>
    </location>
</feature>
<dbReference type="FunFam" id="3.40.50.300:FF:002283">
    <property type="entry name" value="p-GlycoProtein related"/>
    <property type="match status" value="1"/>
</dbReference>
<evidence type="ECO:0000313" key="14">
    <source>
        <dbReference type="EMBL" id="KAK0401519.1"/>
    </source>
</evidence>
<evidence type="ECO:0000256" key="7">
    <source>
        <dbReference type="ARBA" id="ARBA00022840"/>
    </source>
</evidence>
<keyword evidence="7" id="KW-0067">ATP-binding</keyword>
<dbReference type="SUPFAM" id="SSF52540">
    <property type="entry name" value="P-loop containing nucleoside triphosphate hydrolases"/>
    <property type="match status" value="2"/>
</dbReference>
<feature type="region of interest" description="Disordered" evidence="10">
    <location>
        <begin position="856"/>
        <end position="879"/>
    </location>
</feature>
<dbReference type="InterPro" id="IPR039421">
    <property type="entry name" value="Type_1_exporter"/>
</dbReference>
<gene>
    <name evidence="14" type="ORF">QR680_015832</name>
</gene>
<feature type="transmembrane region" description="Helical" evidence="11">
    <location>
        <begin position="12"/>
        <end position="32"/>
    </location>
</feature>
<dbReference type="PANTHER" id="PTHR43394">
    <property type="entry name" value="ATP-DEPENDENT PERMEASE MDL1, MITOCHONDRIAL"/>
    <property type="match status" value="1"/>
</dbReference>
<dbReference type="InterPro" id="IPR003439">
    <property type="entry name" value="ABC_transporter-like_ATP-bd"/>
</dbReference>
<feature type="transmembrane region" description="Helical" evidence="11">
    <location>
        <begin position="1146"/>
        <end position="1163"/>
    </location>
</feature>
<dbReference type="FunFam" id="3.40.50.300:FF:000916">
    <property type="entry name" value="ABC transporter B family member 9"/>
    <property type="match status" value="1"/>
</dbReference>
<dbReference type="InterPro" id="IPR003593">
    <property type="entry name" value="AAA+_ATPase"/>
</dbReference>
<organism evidence="14 15">
    <name type="scientific">Steinernema hermaphroditum</name>
    <dbReference type="NCBI Taxonomy" id="289476"/>
    <lineage>
        <taxon>Eukaryota</taxon>
        <taxon>Metazoa</taxon>
        <taxon>Ecdysozoa</taxon>
        <taxon>Nematoda</taxon>
        <taxon>Chromadorea</taxon>
        <taxon>Rhabditida</taxon>
        <taxon>Tylenchina</taxon>
        <taxon>Panagrolaimomorpha</taxon>
        <taxon>Strongyloidoidea</taxon>
        <taxon>Steinernematidae</taxon>
        <taxon>Steinernema</taxon>
    </lineage>
</organism>
<feature type="domain" description="ABC transmembrane type-1" evidence="13">
    <location>
        <begin position="256"/>
        <end position="555"/>
    </location>
</feature>
<feature type="transmembrane region" description="Helical" evidence="11">
    <location>
        <begin position="388"/>
        <end position="408"/>
    </location>
</feature>
<keyword evidence="8 11" id="KW-1133">Transmembrane helix</keyword>
<dbReference type="FunFam" id="1.20.1560.10:FF:000018">
    <property type="entry name" value="ATP-binding cassette subfamily B member 11"/>
    <property type="match status" value="1"/>
</dbReference>
<evidence type="ECO:0000313" key="15">
    <source>
        <dbReference type="Proteomes" id="UP001175271"/>
    </source>
</evidence>
<dbReference type="FunFam" id="1.20.1560.10:FF:000121">
    <property type="entry name" value="ABC transporter B family member 9"/>
    <property type="match status" value="1"/>
</dbReference>
<protein>
    <submittedName>
        <fullName evidence="14">Uncharacterized protein</fullName>
    </submittedName>
</protein>
<feature type="transmembrane region" description="Helical" evidence="11">
    <location>
        <begin position="1034"/>
        <end position="1053"/>
    </location>
</feature>
<feature type="domain" description="ABC transporter" evidence="12">
    <location>
        <begin position="1232"/>
        <end position="1470"/>
    </location>
</feature>
<feature type="transmembrane region" description="Helical" evidence="11">
    <location>
        <begin position="907"/>
        <end position="932"/>
    </location>
</feature>
<feature type="transmembrane region" description="Helical" evidence="11">
    <location>
        <begin position="316"/>
        <end position="338"/>
    </location>
</feature>
<dbReference type="Pfam" id="PF00005">
    <property type="entry name" value="ABC_tran"/>
    <property type="match status" value="2"/>
</dbReference>
<feature type="transmembrane region" description="Helical" evidence="11">
    <location>
        <begin position="491"/>
        <end position="514"/>
    </location>
</feature>
<comment type="subcellular location">
    <subcellularLocation>
        <location evidence="1">Membrane</location>
        <topology evidence="1">Multi-pass membrane protein</topology>
    </subcellularLocation>
</comment>
<dbReference type="GO" id="GO:0015421">
    <property type="term" value="F:ABC-type oligopeptide transporter activity"/>
    <property type="evidence" value="ECO:0007669"/>
    <property type="project" value="TreeGrafter"/>
</dbReference>
<dbReference type="InterPro" id="IPR027417">
    <property type="entry name" value="P-loop_NTPase"/>
</dbReference>
<dbReference type="Gene3D" id="1.20.1560.10">
    <property type="entry name" value="ABC transporter type 1, transmembrane domain"/>
    <property type="match status" value="1"/>
</dbReference>
<evidence type="ECO:0000256" key="3">
    <source>
        <dbReference type="ARBA" id="ARBA00022448"/>
    </source>
</evidence>
<evidence type="ECO:0000256" key="2">
    <source>
        <dbReference type="ARBA" id="ARBA00007577"/>
    </source>
</evidence>
<dbReference type="SMART" id="SM00382">
    <property type="entry name" value="AAA"/>
    <property type="match status" value="2"/>
</dbReference>
<reference evidence="14" key="1">
    <citation type="submission" date="2023-06" db="EMBL/GenBank/DDBJ databases">
        <title>Genomic analysis of the entomopathogenic nematode Steinernema hermaphroditum.</title>
        <authorList>
            <person name="Schwarz E.M."/>
            <person name="Heppert J.K."/>
            <person name="Baniya A."/>
            <person name="Schwartz H.T."/>
            <person name="Tan C.-H."/>
            <person name="Antoshechkin I."/>
            <person name="Sternberg P.W."/>
            <person name="Goodrich-Blair H."/>
            <person name="Dillman A.R."/>
        </authorList>
    </citation>
    <scope>NUCLEOTIDE SEQUENCE</scope>
    <source>
        <strain evidence="14">PS9179</strain>
        <tissue evidence="14">Whole animal</tissue>
    </source>
</reference>
<feature type="transmembrane region" description="Helical" evidence="11">
    <location>
        <begin position="414"/>
        <end position="435"/>
    </location>
</feature>
<keyword evidence="4 11" id="KW-0812">Transmembrane</keyword>
<dbReference type="InterPro" id="IPR011527">
    <property type="entry name" value="ABC1_TM_dom"/>
</dbReference>
<sequence length="1476" mass="163266">MASLGIVDCLHLVANFVTGLMTIFYTNMNIIIERVTGALLMSCWVGMGCMIIILALNRMVVLMSVKFATMNEKTIFNGLLGLSWILVAANTGLHLTDDGAVDFSLFAASFTYRNTLFNNNLGNCESHSILLLLLLSLICYVGIVLWILLNKSFKTTYVKIERHELRILMQAIIIFTYMAALRCLWQFGAPIYLKYFFVIDILNIVNCLIGAVNPVIYLVFNGKKEPDGKAEKKEEKASIIQLFRYASAADLLLISIGSVASIATGLGFPFISVIFGNITGSFVKAKTLLDHPELHSFNNYTLDDFSDDVISNCLDYLYVGASVFFASTIQVMCFLTAGENIIHRTRTRFLKAVLRQDITWYDKSHSGTLTTKLFDNLERVKEGTGDKCALLIQYMAQFFGGLGIAFYYDWLLTLIMISLTPLIVVCGAFIAKLMAESASEESKKYAIAGTIAEEVLTSIRTVVSFNGQERECLRYNEALKAGKANGIKRSVYVGAGLGVTFMVLFGSFCLAFWMGTNYVANGRLEPNTVVTVFFSVMLGSMAMGQAGPQIAVIGTAQGAAAAIFEIIDRQPEIDSYSEEGKRPEKINGRISVRGVTFHYPARPDIPILKGISFDVNPGETIALVGSSGCGKSTIVQLLLRYYNPISGSITVDGHDIADINIRYLRNLIGIVSQEPILFNCSIRQNIEYGNDYVTEEELRSACRKANAEIFIKSLPEGYETLVGDRGTQLSGGQKQRIAIARALVRDPKILLLDEATSALDAESESIVQEALDKASQGRTTIIIAHRLSTIRNADKIIAIKEGEVQEVGKHDELMDRKGLYYDLVSAQVFADVEKDDSDSGSYDRRLSDMSQVSELSGVLDESDSEKGGKLGQGDVKSETKRLKKDMEKEGAKAANLLSILRYARPEWGYLFIATIASVIQGCVFPAYSLFFVEILQVFSDTDKDEVRRKGHFWALMFLVLGAVEAITMFLPSFLFGLSAERLTMRLRAKLFRNILRMDIAYFDKPNHSSGKIATRLATDTPNVKSAIDYRLGSVFSAFVSVGCGIAIAFYYGWQMALLVLALFPLEGVGQALQIKYIEGRAEDDEKDFENSGKTAMEAIENIRTVQALTLEDRFYQTFCGYLDAPHQTAARKSIVQGAAFGFSNSIFYFTYSACFRFGLWLVLNKFVVPMHVMKVLFAISFTASSLGFASAYFPEYVKARFAAGIVFKMLSEEPKIDGLAKGGTRQTIKGNVHFKDLHFAYPERPGVKVLKGLDLEVKTGQTLALVGPSGCGKSTVIALLERFYDPWAGQVMVDSMNLCEMNPNYVRSQMALVSQEPILFDCSIRENITYGLDPHTITEDQIAEVTRLANIHKFIGELPDGLNTRVGEKGTQLSGGQKQRIAIARALIRKPKILLLDEATSALDTESEKVVQEALDRAGEGRTCIIIAHRLATVVNADCIAVVKDGIVIEKGRHADLMNLQGTYYKLTQKQNMKKQ</sequence>
<evidence type="ECO:0000259" key="12">
    <source>
        <dbReference type="PROSITE" id="PS50893"/>
    </source>
</evidence>
<keyword evidence="9 11" id="KW-0472">Membrane</keyword>
<dbReference type="GO" id="GO:0005743">
    <property type="term" value="C:mitochondrial inner membrane"/>
    <property type="evidence" value="ECO:0007669"/>
    <property type="project" value="TreeGrafter"/>
</dbReference>
<evidence type="ECO:0000256" key="9">
    <source>
        <dbReference type="ARBA" id="ARBA00023136"/>
    </source>
</evidence>
<accession>A0AA39HA24</accession>
<dbReference type="CDD" id="cd18578">
    <property type="entry name" value="ABC_6TM_Pgp_ABCB1_D2_like"/>
    <property type="match status" value="1"/>
</dbReference>
<evidence type="ECO:0000256" key="10">
    <source>
        <dbReference type="SAM" id="MobiDB-lite"/>
    </source>
</evidence>
<dbReference type="EMBL" id="JAUCMV010000004">
    <property type="protein sequence ID" value="KAK0401519.1"/>
    <property type="molecule type" value="Genomic_DNA"/>
</dbReference>
<feature type="transmembrane region" description="Helical" evidence="11">
    <location>
        <begin position="129"/>
        <end position="148"/>
    </location>
</feature>
<dbReference type="CDD" id="cd03249">
    <property type="entry name" value="ABC_MTABC3_MDL1_MDL2"/>
    <property type="match status" value="2"/>
</dbReference>
<dbReference type="InterPro" id="IPR036640">
    <property type="entry name" value="ABC1_TM_sf"/>
</dbReference>
<evidence type="ECO:0000256" key="11">
    <source>
        <dbReference type="SAM" id="Phobius"/>
    </source>
</evidence>